<dbReference type="Proteomes" id="UP000503320">
    <property type="component" value="Chromosome"/>
</dbReference>
<evidence type="ECO:0000313" key="7">
    <source>
        <dbReference type="EMBL" id="QIV94201.1"/>
    </source>
</evidence>
<keyword evidence="5 6" id="KW-0472">Membrane</keyword>
<evidence type="ECO:0000313" key="8">
    <source>
        <dbReference type="Proteomes" id="UP000503320"/>
    </source>
</evidence>
<keyword evidence="8" id="KW-1185">Reference proteome</keyword>
<evidence type="ECO:0000256" key="1">
    <source>
        <dbReference type="ARBA" id="ARBA00004651"/>
    </source>
</evidence>
<keyword evidence="3 6" id="KW-0812">Transmembrane</keyword>
<proteinExistence type="predicted"/>
<keyword evidence="2" id="KW-1003">Cell membrane</keyword>
<comment type="subcellular location">
    <subcellularLocation>
        <location evidence="1">Cell membrane</location>
        <topology evidence="1">Multi-pass membrane protein</topology>
    </subcellularLocation>
</comment>
<accession>A0A6M3HVX6</accession>
<evidence type="ECO:0000256" key="5">
    <source>
        <dbReference type="ARBA" id="ARBA00023136"/>
    </source>
</evidence>
<evidence type="ECO:0000256" key="4">
    <source>
        <dbReference type="ARBA" id="ARBA00022989"/>
    </source>
</evidence>
<organism evidence="7 8">
    <name type="scientific">Allofrancisella frigidaquae</name>
    <dbReference type="NCBI Taxonomy" id="1085644"/>
    <lineage>
        <taxon>Bacteria</taxon>
        <taxon>Pseudomonadati</taxon>
        <taxon>Pseudomonadota</taxon>
        <taxon>Gammaproteobacteria</taxon>
        <taxon>Thiotrichales</taxon>
        <taxon>Francisellaceae</taxon>
        <taxon>Allofrancisella</taxon>
    </lineage>
</organism>
<feature type="transmembrane region" description="Helical" evidence="6">
    <location>
        <begin position="6"/>
        <end position="24"/>
    </location>
</feature>
<name>A0A6M3HVX6_9GAMM</name>
<dbReference type="AlphaFoldDB" id="A0A6M3HVX6"/>
<dbReference type="KEGG" id="afri:E3E15_02040"/>
<gene>
    <name evidence="7" type="ORF">E3E15_02040</name>
</gene>
<feature type="transmembrane region" description="Helical" evidence="6">
    <location>
        <begin position="120"/>
        <end position="142"/>
    </location>
</feature>
<dbReference type="RefSeq" id="WP_172106399.1">
    <property type="nucleotide sequence ID" value="NZ_CP038017.1"/>
</dbReference>
<protein>
    <submittedName>
        <fullName evidence="7">LysE family translocator</fullName>
    </submittedName>
</protein>
<dbReference type="EMBL" id="CP038017">
    <property type="protein sequence ID" value="QIV94201.1"/>
    <property type="molecule type" value="Genomic_DNA"/>
</dbReference>
<dbReference type="InterPro" id="IPR001123">
    <property type="entry name" value="LeuE-type"/>
</dbReference>
<dbReference type="PANTHER" id="PTHR30086">
    <property type="entry name" value="ARGININE EXPORTER PROTEIN ARGO"/>
    <property type="match status" value="1"/>
</dbReference>
<dbReference type="PANTHER" id="PTHR30086:SF19">
    <property type="entry name" value="THREONINE EFFLUX PROTEIN"/>
    <property type="match status" value="1"/>
</dbReference>
<evidence type="ECO:0000256" key="3">
    <source>
        <dbReference type="ARBA" id="ARBA00022692"/>
    </source>
</evidence>
<feature type="transmembrane region" description="Helical" evidence="6">
    <location>
        <begin position="68"/>
        <end position="89"/>
    </location>
</feature>
<keyword evidence="4 6" id="KW-1133">Transmembrane helix</keyword>
<feature type="transmembrane region" description="Helical" evidence="6">
    <location>
        <begin position="154"/>
        <end position="175"/>
    </location>
</feature>
<dbReference type="GO" id="GO:0005886">
    <property type="term" value="C:plasma membrane"/>
    <property type="evidence" value="ECO:0007669"/>
    <property type="project" value="UniProtKB-SubCell"/>
</dbReference>
<evidence type="ECO:0000256" key="2">
    <source>
        <dbReference type="ARBA" id="ARBA00022475"/>
    </source>
</evidence>
<feature type="transmembrane region" description="Helical" evidence="6">
    <location>
        <begin position="36"/>
        <end position="56"/>
    </location>
</feature>
<evidence type="ECO:0000256" key="6">
    <source>
        <dbReference type="SAM" id="Phobius"/>
    </source>
</evidence>
<reference evidence="7 8" key="1">
    <citation type="submission" date="2019-03" db="EMBL/GenBank/DDBJ databases">
        <title>Complete Genome Sequence of Allofrancisella frigidaquae Strain SYSU 10HL1970 Isolated from Water-Cooling Systems in China.</title>
        <authorList>
            <person name="Ohrman C."/>
            <person name="Uneklint I."/>
            <person name="Sjodin A."/>
        </authorList>
    </citation>
    <scope>NUCLEOTIDE SEQUENCE [LARGE SCALE GENOMIC DNA]</scope>
    <source>
        <strain evidence="7 8">SYSU 10HL1970</strain>
    </source>
</reference>
<sequence length="211" mass="24192">MLIFLTIIALQISCLILPGPDFFVTISNSIKFGQKYGIYTALGVASGIFLNTFFVYWFGSFLLYKEPILFKFIILVGVAYLAYLAFNLYKNVFTKSPQNSNAEQYIKNLYQLEERPAFKFFLNGAFTNLANAKVVVFFSSMLSLVDELTSFEKIAVWLCITLTTAIWFCTVAIFFGNNKLREMFFKAIKKIEFISAIFITVFIIIILVELF</sequence>
<feature type="transmembrane region" description="Helical" evidence="6">
    <location>
        <begin position="187"/>
        <end position="208"/>
    </location>
</feature>
<dbReference type="Pfam" id="PF01810">
    <property type="entry name" value="LysE"/>
    <property type="match status" value="1"/>
</dbReference>
<dbReference type="GO" id="GO:0015171">
    <property type="term" value="F:amino acid transmembrane transporter activity"/>
    <property type="evidence" value="ECO:0007669"/>
    <property type="project" value="TreeGrafter"/>
</dbReference>